<dbReference type="EMBL" id="BAAANC010000001">
    <property type="protein sequence ID" value="GAA1515837.1"/>
    <property type="molecule type" value="Genomic_DNA"/>
</dbReference>
<accession>A0ABN2ADB6</accession>
<sequence>MRELSAYEQATIRLDLPVIERWIAAHPALGAEVVVDHDAYDSNAGHILLIVRLLDHTAVRRTRDELTGLLSRPEHLRVRKWRWMPDPEEISRLQHIVSEMRADGPDRGRVSVTWPDMTTGFLVVALDREDPAFAAEIEAIRPGWVTVHPEPIRVDPLV</sequence>
<evidence type="ECO:0000313" key="1">
    <source>
        <dbReference type="EMBL" id="GAA1515837.1"/>
    </source>
</evidence>
<comment type="caution">
    <text evidence="1">The sequence shown here is derived from an EMBL/GenBank/DDBJ whole genome shotgun (WGS) entry which is preliminary data.</text>
</comment>
<gene>
    <name evidence="1" type="ORF">GCM10009741_13080</name>
</gene>
<dbReference type="Proteomes" id="UP001500363">
    <property type="component" value="Unassembled WGS sequence"/>
</dbReference>
<protein>
    <submittedName>
        <fullName evidence="1">Uncharacterized protein</fullName>
    </submittedName>
</protein>
<dbReference type="RefSeq" id="WP_344170870.1">
    <property type="nucleotide sequence ID" value="NZ_BAAANC010000001.1"/>
</dbReference>
<name>A0ABN2ADB6_9ACTN</name>
<proteinExistence type="predicted"/>
<evidence type="ECO:0000313" key="2">
    <source>
        <dbReference type="Proteomes" id="UP001500363"/>
    </source>
</evidence>
<reference evidence="1 2" key="1">
    <citation type="journal article" date="2019" name="Int. J. Syst. Evol. Microbiol.">
        <title>The Global Catalogue of Microorganisms (GCM) 10K type strain sequencing project: providing services to taxonomists for standard genome sequencing and annotation.</title>
        <authorList>
            <consortium name="The Broad Institute Genomics Platform"/>
            <consortium name="The Broad Institute Genome Sequencing Center for Infectious Disease"/>
            <person name="Wu L."/>
            <person name="Ma J."/>
        </authorList>
    </citation>
    <scope>NUCLEOTIDE SEQUENCE [LARGE SCALE GENOMIC DNA]</scope>
    <source>
        <strain evidence="1 2">JCM 14303</strain>
    </source>
</reference>
<organism evidence="1 2">
    <name type="scientific">Kribbella lupini</name>
    <dbReference type="NCBI Taxonomy" id="291602"/>
    <lineage>
        <taxon>Bacteria</taxon>
        <taxon>Bacillati</taxon>
        <taxon>Actinomycetota</taxon>
        <taxon>Actinomycetes</taxon>
        <taxon>Propionibacteriales</taxon>
        <taxon>Kribbellaceae</taxon>
        <taxon>Kribbella</taxon>
    </lineage>
</organism>
<keyword evidence="2" id="KW-1185">Reference proteome</keyword>